<evidence type="ECO:0000313" key="3">
    <source>
        <dbReference type="Proteomes" id="UP000815325"/>
    </source>
</evidence>
<feature type="region of interest" description="Disordered" evidence="1">
    <location>
        <begin position="1667"/>
        <end position="1693"/>
    </location>
</feature>
<dbReference type="Proteomes" id="UP000815325">
    <property type="component" value="Unassembled WGS sequence"/>
</dbReference>
<accession>A0ABQ7GD26</accession>
<keyword evidence="3" id="KW-1185">Reference proteome</keyword>
<feature type="region of interest" description="Disordered" evidence="1">
    <location>
        <begin position="787"/>
        <end position="812"/>
    </location>
</feature>
<feature type="compositionally biased region" description="Low complexity" evidence="1">
    <location>
        <begin position="2006"/>
        <end position="2018"/>
    </location>
</feature>
<feature type="compositionally biased region" description="Low complexity" evidence="1">
    <location>
        <begin position="646"/>
        <end position="670"/>
    </location>
</feature>
<feature type="compositionally biased region" description="Polar residues" evidence="1">
    <location>
        <begin position="1953"/>
        <end position="1973"/>
    </location>
</feature>
<feature type="compositionally biased region" description="Basic residues" evidence="1">
    <location>
        <begin position="2023"/>
        <end position="2036"/>
    </location>
</feature>
<feature type="region of interest" description="Disordered" evidence="1">
    <location>
        <begin position="400"/>
        <end position="445"/>
    </location>
</feature>
<comment type="caution">
    <text evidence="2">The sequence shown here is derived from an EMBL/GenBank/DDBJ whole genome shotgun (WGS) entry which is preliminary data.</text>
</comment>
<evidence type="ECO:0000313" key="2">
    <source>
        <dbReference type="EMBL" id="KAF5832483.1"/>
    </source>
</evidence>
<feature type="compositionally biased region" description="Basic and acidic residues" evidence="1">
    <location>
        <begin position="1796"/>
        <end position="1808"/>
    </location>
</feature>
<feature type="region of interest" description="Disordered" evidence="1">
    <location>
        <begin position="629"/>
        <end position="702"/>
    </location>
</feature>
<feature type="region of interest" description="Disordered" evidence="1">
    <location>
        <begin position="1444"/>
        <end position="1498"/>
    </location>
</feature>
<gene>
    <name evidence="2" type="ORF">DUNSADRAFT_11605</name>
</gene>
<dbReference type="EMBL" id="MU069869">
    <property type="protein sequence ID" value="KAF5832483.1"/>
    <property type="molecule type" value="Genomic_DNA"/>
</dbReference>
<feature type="compositionally biased region" description="Polar residues" evidence="1">
    <location>
        <begin position="1446"/>
        <end position="1460"/>
    </location>
</feature>
<feature type="compositionally biased region" description="Polar residues" evidence="1">
    <location>
        <begin position="689"/>
        <end position="702"/>
    </location>
</feature>
<feature type="region of interest" description="Disordered" evidence="1">
    <location>
        <begin position="2356"/>
        <end position="2378"/>
    </location>
</feature>
<sequence length="2957" mass="317976">MNQKELRIVPALEGQDDQLSAKILPLGNPGISWAKVQELMRVTRGLPVQGPPGTAQAVRRQQARRNGFNLCIRVPPALHRKSTGSEDWHVRTETEWLHFLSVIPFDEAAALGAVKELSRWQLGGWAYAAAMAGWHMLWEVAVSGLTRGLGGIWGVSDVMLLVDAIASSLQVVDNPRDRVGKATAGACAAAALWWLLCQPRSPLHTPAQDSVEGSSAQAQDVHEAITAASELYLRSWEPSQETPQSSGGGRLKQAATLSTLLEEGVHPKDLQVVRATPLPHHMLHCLLQSGLLRVSTAKLRELSLALLGNPGKAEVLKASFRRNHTAKAAAWSAGALFQALSMPYVQGALVSACVEELLLERGTAKRLQQQQQLKQQAEVPGAAQQELLTVFDQSKSRSSRSGAFQATIPRASLSQHSDKSAKSNHSHQSVGEGNEDGSGKNSFSMAVENDNGVAESVNPLRAHFLAAADTKMLMQMLGKSQPMRSQHIGVCILSLFFYSPLPDGAPKLSQSQPRVRTLDVHALVPCLQHLVALEKIELLSRYGMGMLNAAAAETGYANSLKLTRTGGAAASMPRHALGSPATHHHAPRRTATANVGKGANDRPFQLFTDGHDHRRATVASASYAELFGTPEHQPASNVGTASTANGAHSSSGKGGSSSSSIPLASTAPASYATTNAPAQADASAGGSEVQGQQSAAPASQETANAAAKADALASRAGVQGQFVWPSDGAPIVLSKSSQDSKLLTCTDGSLVGGPPRSQSKQVAMGHAAASGAEAGADASAAAGGAEAGSAAGASGRKGAHIGSSGQAPPVMGHHVRVPLRDLRWKSHGSEVSVHAAVCCWGCASVVAEQECSKEQQHHQRLAAFKGSTVLSNHNTYATSGPQVQPLQRHMTFQARAEQRGKDLGTPNALGAAVKARAGCAALDQQEQTTLLLMQMLVQGLKSPCNGPATHLLSSAMVVMAHEPAAVPMLLKLGLIDAGDQKGLLSSSAISAGKPKQAKRGVLSQERWSMELSDMPPRGGVMGVMSRAHHANHARCLVALIACVALANPGPPSGKPPNPCWVFEASPIPKESTPSENGLERAGGIKHNGTKEEEEDSVLAREGANGRLRLLRAGAWPLLQACRDTCESPQTSELQQALAIAYMYLGQEIEQSYNKVLEAARQERRAQRASVPAAADTGAAAASSAAAVTETGDLKPSGSHTVDSISKDGASQQSSLPSTLTRNESYETLSDTDSMLEQEGQEVNMEPVYKLLLASKYSTLEEAVKPLCELLSCGSVSVGSDDASASLAGIHMFASLATHSLAAVPGLKEPLGEAGAIPALVDIIRRWVDLPLIDQRSQKRSAENALAALTRLMQGPEGAENIMRFAASWKTGSKEAVARELMKEFGAADLVGEASWSPWGRGSKHAAAHVRALEQQQPLGASGQWHKYDTVGCAAEVDQMAAWPSFQDPNRANDQESTNIPLSGPQGGKLKQERETQRSSSRGGHAPRQEDKYSATLSDSRSALDPIQVMVQVVAVRTKQKSRYVQLKLHALLALKIVAQVGDIRQRLIESGAGPQLAELAGDAGFDSRTRAAAGSLWLEISHTREGQWPLWWSCMMQEAGADPPLSMFQLHEKYGEDYACVTAQMRMCFLMLQSREPETELVEMCNKVLRLMLHINSKHGRLNGYKPAEENVSERESLNSSMSGSHAPSVMSSVRSRRMKELDNSMTYAIIYCSSGCLWNLSRNPDNRDLLYRVELEVKSRQAMVDVLEEGVLPATPQNGAFRSSQLPPTANGMPIDARTAALLQELLAEPLVEEEEHHARLDGRDVGFDMGGQARSLSRSHSGREPVAAEPTLQRRSSFGGLDPADSGTKRPASLSQYRGSRAASHRDFGSDTSSSIETGSYRAQEGLTVPRLATLQRRLQAPRASMFAPLSVDKHNTAAAALFALRGEQPLQVIPSPLAAEATSHEAVGDSSMQLHPTQGDGQPHTSSSLAGPQHVEHTAESAEEDANSSAQSQGVTSPGKTRQQQLQQQRQQEQQALWHRVQRQRHQRHRLHHGALSGSTVLRPYTAPSSGPSSRWSAHIGSCTLHPPSPPPLFPADRVTLSPKPAFAKACAAAAAQAATAEAAAAAAAMPENEWGLKGSLQLEPWNWAASASGALSLQHGSASQVPFQTRHPLNTQPQAMQGEDSLPGCGTTDVCLSFLPGSQHVRVRGLRGASDAHSLNWASHRGAQGRAQDAHGLPKSGIYANSNNTQRLGASCVHATNASGSGPYILGPLGETLGATSMHARNAHTLMAHTATAHSAAAQLGVRSNATNGGATMSMVEACQGVLQQPPMKSSQHMDRVPLEAKAHKRAALQPHQPNAPTDEHNLASRTKLSAPASGPDNAGRGRSSQKPRALYKAWRGIPEWKLDSKQKALRDFEVPGAAAWPAVEGSALGQSLFTKYTPENGGAAHPGGNVQALYIYRNRKTRVDETPPPQDPNAHRSFDFGCSISLEGPWTEMPFQPVMPKLEVPRPPMFEHSLLPDLKSLSTLDAVVSPKPSPTSGAGGQDVRSEWRLEDSVFAHRPKQCESKDFYDNQGITDMVMEQDLSRCMDKRRFQKFLNKWAPKDAREELVAELKRRYADLLRIFDWYACTGSGDPFSIQVNDKSKGCKLSDLDRVFLATNLEEGKSEADKINLDNSLMRFEFLEAILRVTVVKYFESKPLKQKGKQASGAKDESKKHAEQKGDAVAVGDPIDSKSLPKPTTLAEAVSRVFDYHLLPGVPPECLLDTNAWRKERLYTEDVDLLLKANLPVLRSVFNHYAALLVGHDMKLMDLPEWMEILTEADLFKTCRDFNVRNGKLAFIWSRMRRVVDSESLKALQRSRALTFEEFLDALCHVADMTSPPPVPELRAIGCTEHHPTTNYFMKVSNEVGPLPRRDSATITAPKTRPLDEKLEQVLELLLDNLMARHNARNHAHLMERLKAGRGRDYHLGKG</sequence>
<feature type="compositionally biased region" description="Polar residues" evidence="1">
    <location>
        <begin position="634"/>
        <end position="645"/>
    </location>
</feature>
<feature type="region of interest" description="Disordered" evidence="1">
    <location>
        <begin position="567"/>
        <end position="602"/>
    </location>
</feature>
<feature type="region of interest" description="Disordered" evidence="1">
    <location>
        <begin position="1069"/>
        <end position="1098"/>
    </location>
</feature>
<feature type="compositionally biased region" description="Basic and acidic residues" evidence="1">
    <location>
        <begin position="2696"/>
        <end position="2708"/>
    </location>
</feature>
<feature type="compositionally biased region" description="Polar residues" evidence="1">
    <location>
        <begin position="1996"/>
        <end position="2005"/>
    </location>
</feature>
<name>A0ABQ7GD26_DUNSA</name>
<feature type="region of interest" description="Disordered" evidence="1">
    <location>
        <begin position="746"/>
        <end position="766"/>
    </location>
</feature>
<feature type="region of interest" description="Disordered" evidence="1">
    <location>
        <begin position="1944"/>
        <end position="2056"/>
    </location>
</feature>
<feature type="compositionally biased region" description="Low complexity" evidence="1">
    <location>
        <begin position="787"/>
        <end position="796"/>
    </location>
</feature>
<feature type="region of interest" description="Disordered" evidence="1">
    <location>
        <begin position="1186"/>
        <end position="1236"/>
    </location>
</feature>
<feature type="region of interest" description="Disordered" evidence="1">
    <location>
        <begin position="1795"/>
        <end position="1884"/>
    </location>
</feature>
<reference evidence="2" key="1">
    <citation type="submission" date="2017-08" db="EMBL/GenBank/DDBJ databases">
        <authorList>
            <person name="Polle J.E."/>
            <person name="Barry K."/>
            <person name="Cushman J."/>
            <person name="Schmutz J."/>
            <person name="Tran D."/>
            <person name="Hathwaick L.T."/>
            <person name="Yim W.C."/>
            <person name="Jenkins J."/>
            <person name="Mckie-Krisberg Z.M."/>
            <person name="Prochnik S."/>
            <person name="Lindquist E."/>
            <person name="Dockter R.B."/>
            <person name="Adam C."/>
            <person name="Molina H."/>
            <person name="Bunkerborg J."/>
            <person name="Jin E."/>
            <person name="Buchheim M."/>
            <person name="Magnuson J."/>
        </authorList>
    </citation>
    <scope>NUCLEOTIDE SEQUENCE</scope>
    <source>
        <strain evidence="2">CCAP 19/18</strain>
    </source>
</reference>
<feature type="region of interest" description="Disordered" evidence="1">
    <location>
        <begin position="2691"/>
        <end position="2718"/>
    </location>
</feature>
<proteinExistence type="predicted"/>
<dbReference type="SUPFAM" id="SSF48371">
    <property type="entry name" value="ARM repeat"/>
    <property type="match status" value="1"/>
</dbReference>
<dbReference type="InterPro" id="IPR016024">
    <property type="entry name" value="ARM-type_fold"/>
</dbReference>
<feature type="compositionally biased region" description="Basic and acidic residues" evidence="1">
    <location>
        <begin position="1667"/>
        <end position="1677"/>
    </location>
</feature>
<feature type="compositionally biased region" description="Polar residues" evidence="1">
    <location>
        <begin position="1197"/>
        <end position="1232"/>
    </location>
</feature>
<evidence type="ECO:0000256" key="1">
    <source>
        <dbReference type="SAM" id="MobiDB-lite"/>
    </source>
</evidence>
<organism evidence="2 3">
    <name type="scientific">Dunaliella salina</name>
    <name type="common">Green alga</name>
    <name type="synonym">Protococcus salinus</name>
    <dbReference type="NCBI Taxonomy" id="3046"/>
    <lineage>
        <taxon>Eukaryota</taxon>
        <taxon>Viridiplantae</taxon>
        <taxon>Chlorophyta</taxon>
        <taxon>core chlorophytes</taxon>
        <taxon>Chlorophyceae</taxon>
        <taxon>CS clade</taxon>
        <taxon>Chlamydomonadales</taxon>
        <taxon>Dunaliellaceae</taxon>
        <taxon>Dunaliella</taxon>
    </lineage>
</organism>
<protein>
    <submittedName>
        <fullName evidence="2">Uncharacterized protein</fullName>
    </submittedName>
</protein>